<dbReference type="Pfam" id="PF07690">
    <property type="entry name" value="MFS_1"/>
    <property type="match status" value="1"/>
</dbReference>
<dbReference type="PANTHER" id="PTHR23542:SF1">
    <property type="entry name" value="MAJOR FACILITATOR SUPERFAMILY (MFS) PROFILE DOMAIN-CONTAINING PROTEIN"/>
    <property type="match status" value="1"/>
</dbReference>
<dbReference type="AlphaFoldDB" id="A0A2T4UBF2"/>
<organism evidence="7 8">
    <name type="scientific">Paraconexibacter algicola</name>
    <dbReference type="NCBI Taxonomy" id="2133960"/>
    <lineage>
        <taxon>Bacteria</taxon>
        <taxon>Bacillati</taxon>
        <taxon>Actinomycetota</taxon>
        <taxon>Thermoleophilia</taxon>
        <taxon>Solirubrobacterales</taxon>
        <taxon>Paraconexibacteraceae</taxon>
        <taxon>Paraconexibacter</taxon>
    </lineage>
</organism>
<sequence length="410" mass="40706">MTLGGARYRRVLATPGVAPLYALTVLGRVPIGLVTIALVLFLREETGSFTVAGLAAAGYALGTGLVAPFLGRLIDRLGQRPVLLPLAVVHATSMACLVPLGHADVHPAVLVAVAWVTGATVPPLSSALRALWPTLLGEERDELLPAALALDAIAIELIFVTGPLLVAAAAAVLVPEAALLFGAALTLAGTVAFVAQPASRATGPSVRTGDHGLLGAMAAPGVRAVVLCTVPAGFCFGATEVALPAFARAEGAPDAAGLLLAAWALTSAAGGFAYGARSWTSPVAQRWPLLLLGCGVTFLPLALAPSVAVMVPLAMVAGCCIAPAITAGNELVGRLAPSGVGTEAYTWVTMALVGGIAGGNAVAGALAEGPGWRAAVLTAAIVALAGGALATTRRRALVAAPSLSGAEAPR</sequence>
<feature type="transmembrane region" description="Helical" evidence="5">
    <location>
        <begin position="82"/>
        <end position="102"/>
    </location>
</feature>
<proteinExistence type="predicted"/>
<feature type="transmembrane region" description="Helical" evidence="5">
    <location>
        <begin position="255"/>
        <end position="275"/>
    </location>
</feature>
<dbReference type="PANTHER" id="PTHR23542">
    <property type="match status" value="1"/>
</dbReference>
<feature type="transmembrane region" description="Helical" evidence="5">
    <location>
        <begin position="344"/>
        <end position="366"/>
    </location>
</feature>
<dbReference type="PROSITE" id="PS50850">
    <property type="entry name" value="MFS"/>
    <property type="match status" value="1"/>
</dbReference>
<dbReference type="InterPro" id="IPR036259">
    <property type="entry name" value="MFS_trans_sf"/>
</dbReference>
<dbReference type="Proteomes" id="UP000240739">
    <property type="component" value="Unassembled WGS sequence"/>
</dbReference>
<dbReference type="InterPro" id="IPR020846">
    <property type="entry name" value="MFS_dom"/>
</dbReference>
<evidence type="ECO:0000256" key="1">
    <source>
        <dbReference type="ARBA" id="ARBA00004651"/>
    </source>
</evidence>
<gene>
    <name evidence="7" type="ORF">C7Y72_22485</name>
</gene>
<dbReference type="RefSeq" id="WP_107571454.1">
    <property type="nucleotide sequence ID" value="NZ_PYYB01000006.1"/>
</dbReference>
<dbReference type="OrthoDB" id="9180256at2"/>
<comment type="subcellular location">
    <subcellularLocation>
        <location evidence="1">Cell membrane</location>
        <topology evidence="1">Multi-pass membrane protein</topology>
    </subcellularLocation>
</comment>
<evidence type="ECO:0000256" key="5">
    <source>
        <dbReference type="SAM" id="Phobius"/>
    </source>
</evidence>
<feature type="transmembrane region" description="Helical" evidence="5">
    <location>
        <begin position="224"/>
        <end position="243"/>
    </location>
</feature>
<feature type="transmembrane region" description="Helical" evidence="5">
    <location>
        <begin position="372"/>
        <end position="390"/>
    </location>
</feature>
<dbReference type="Gene3D" id="1.20.1250.20">
    <property type="entry name" value="MFS general substrate transporter like domains"/>
    <property type="match status" value="2"/>
</dbReference>
<feature type="transmembrane region" description="Helical" evidence="5">
    <location>
        <begin position="20"/>
        <end position="42"/>
    </location>
</feature>
<name>A0A2T4UBF2_9ACTN</name>
<reference evidence="7 8" key="1">
    <citation type="submission" date="2018-03" db="EMBL/GenBank/DDBJ databases">
        <title>Aquarubrobacter algicola gen. nov., sp. nov., a novel actinobacterium isolated from shallow eutrophic lake during the end of cyanobacterial harmful algal blooms.</title>
        <authorList>
            <person name="Chun S.J."/>
        </authorList>
    </citation>
    <scope>NUCLEOTIDE SEQUENCE [LARGE SCALE GENOMIC DNA]</scope>
    <source>
        <strain evidence="7 8">Seoho-28</strain>
    </source>
</reference>
<feature type="transmembrane region" description="Helical" evidence="5">
    <location>
        <begin position="108"/>
        <end position="131"/>
    </location>
</feature>
<keyword evidence="8" id="KW-1185">Reference proteome</keyword>
<keyword evidence="3 5" id="KW-1133">Transmembrane helix</keyword>
<keyword evidence="2 5" id="KW-0812">Transmembrane</keyword>
<evidence type="ECO:0000256" key="2">
    <source>
        <dbReference type="ARBA" id="ARBA00022692"/>
    </source>
</evidence>
<protein>
    <submittedName>
        <fullName evidence="7">MFS transporter</fullName>
    </submittedName>
</protein>
<evidence type="ECO:0000256" key="4">
    <source>
        <dbReference type="ARBA" id="ARBA00023136"/>
    </source>
</evidence>
<dbReference type="InterPro" id="IPR011701">
    <property type="entry name" value="MFS"/>
</dbReference>
<comment type="caution">
    <text evidence="7">The sequence shown here is derived from an EMBL/GenBank/DDBJ whole genome shotgun (WGS) entry which is preliminary data.</text>
</comment>
<accession>A0A2T4UBF2</accession>
<keyword evidence="4 5" id="KW-0472">Membrane</keyword>
<feature type="domain" description="Major facilitator superfamily (MFS) profile" evidence="6">
    <location>
        <begin position="221"/>
        <end position="410"/>
    </location>
</feature>
<dbReference type="EMBL" id="PYYB01000006">
    <property type="protein sequence ID" value="PTL54179.1"/>
    <property type="molecule type" value="Genomic_DNA"/>
</dbReference>
<feature type="transmembrane region" description="Helical" evidence="5">
    <location>
        <begin position="287"/>
        <end position="304"/>
    </location>
</feature>
<dbReference type="SUPFAM" id="SSF103473">
    <property type="entry name" value="MFS general substrate transporter"/>
    <property type="match status" value="1"/>
</dbReference>
<feature type="transmembrane region" description="Helical" evidence="5">
    <location>
        <begin position="177"/>
        <end position="195"/>
    </location>
</feature>
<feature type="transmembrane region" description="Helical" evidence="5">
    <location>
        <begin position="143"/>
        <end position="171"/>
    </location>
</feature>
<dbReference type="GO" id="GO:0022857">
    <property type="term" value="F:transmembrane transporter activity"/>
    <property type="evidence" value="ECO:0007669"/>
    <property type="project" value="InterPro"/>
</dbReference>
<evidence type="ECO:0000313" key="7">
    <source>
        <dbReference type="EMBL" id="PTL54179.1"/>
    </source>
</evidence>
<evidence type="ECO:0000259" key="6">
    <source>
        <dbReference type="PROSITE" id="PS50850"/>
    </source>
</evidence>
<dbReference type="GO" id="GO:0005886">
    <property type="term" value="C:plasma membrane"/>
    <property type="evidence" value="ECO:0007669"/>
    <property type="project" value="UniProtKB-SubCell"/>
</dbReference>
<evidence type="ECO:0000256" key="3">
    <source>
        <dbReference type="ARBA" id="ARBA00022989"/>
    </source>
</evidence>
<feature type="transmembrane region" description="Helical" evidence="5">
    <location>
        <begin position="48"/>
        <end position="70"/>
    </location>
</feature>
<evidence type="ECO:0000313" key="8">
    <source>
        <dbReference type="Proteomes" id="UP000240739"/>
    </source>
</evidence>